<dbReference type="EMBL" id="DAEQIJ010000002">
    <property type="protein sequence ID" value="HBH2618852.1"/>
    <property type="molecule type" value="Genomic_DNA"/>
</dbReference>
<protein>
    <submittedName>
        <fullName evidence="1">Uncharacterized protein</fullName>
    </submittedName>
</protein>
<dbReference type="EMBL" id="LK933504">
    <property type="protein sequence ID" value="CDT79344.1"/>
    <property type="molecule type" value="Genomic_DNA"/>
</dbReference>
<dbReference type="KEGG" id="pdf:CD630DERM_12640"/>
<evidence type="ECO:0000313" key="11">
    <source>
        <dbReference type="Proteomes" id="UP000411588"/>
    </source>
</evidence>
<evidence type="ECO:0000313" key="10">
    <source>
        <dbReference type="Proteomes" id="UP000346772"/>
    </source>
</evidence>
<reference evidence="1" key="1">
    <citation type="submission" date="2014-07" db="EMBL/GenBank/DDBJ databases">
        <authorList>
            <person name="Monot Marc"/>
        </authorList>
    </citation>
    <scope>NUCLEOTIDE SEQUENCE</scope>
    <source>
        <strain evidence="3">7032989</strain>
        <strain evidence="1">7032994</strain>
    </source>
</reference>
<organism evidence="1">
    <name type="scientific">Clostridioides difficile</name>
    <name type="common">Peptoclostridium difficile</name>
    <dbReference type="NCBI Taxonomy" id="1496"/>
    <lineage>
        <taxon>Bacteria</taxon>
        <taxon>Bacillati</taxon>
        <taxon>Bacillota</taxon>
        <taxon>Clostridia</taxon>
        <taxon>Peptostreptococcales</taxon>
        <taxon>Peptostreptococcaceae</taxon>
        <taxon>Clostridioides</taxon>
    </lineage>
</organism>
<reference evidence="4" key="3">
    <citation type="journal article" date="2018" name="Genome Biol.">
        <title>SKESA: strategic k-mer extension for scrupulous assemblies.</title>
        <authorList>
            <person name="Souvorov A."/>
            <person name="Agarwala R."/>
            <person name="Lipman D.J."/>
        </authorList>
    </citation>
    <scope>NUCLEOTIDE SEQUENCE</scope>
    <source>
        <strain evidence="5">Clostridioides</strain>
        <strain evidence="4">HN1000</strain>
    </source>
</reference>
<dbReference type="Proteomes" id="UP000879542">
    <property type="component" value="Unassembled WGS sequence"/>
</dbReference>
<reference evidence="6 9" key="2">
    <citation type="submission" date="2017-02" db="EMBL/GenBank/DDBJ databases">
        <authorList>
            <consortium name="Pathogen Informatics"/>
        </authorList>
    </citation>
    <scope>NUCLEOTIDE SEQUENCE [LARGE SCALE GENOMIC DNA]</scope>
    <source>
        <strain evidence="8 10">078GUE027</strain>
        <strain evidence="7">Clo34</strain>
        <strain evidence="11">clo34</strain>
        <strain evidence="6 9">VRECD0157</strain>
    </source>
</reference>
<evidence type="ECO:0000313" key="1">
    <source>
        <dbReference type="EMBL" id="CDS86060.1"/>
    </source>
</evidence>
<dbReference type="EMBL" id="LK932392">
    <property type="protein sequence ID" value="CDS86060.1"/>
    <property type="molecule type" value="Genomic_DNA"/>
</dbReference>
<gene>
    <name evidence="3" type="ORF">BN1095_790016</name>
    <name evidence="2" type="ORF">BN1096_560179</name>
    <name evidence="1" type="ORF">BN1097_540183</name>
    <name evidence="4" type="ORF">KRM00_003435</name>
    <name evidence="5" type="ORF">KRQ00_000577</name>
    <name evidence="7" type="ORF">SAMEA1402399_01431</name>
    <name evidence="8" type="ORF">SAMEA1710456_00429</name>
    <name evidence="6" type="ORF">SAMEA3375112_00161</name>
</gene>
<sequence length="82" mass="9753">MSRKAYEEALVELEKFIDERKEIIKSAEDCIDKYIVDRTLPFDYKDKCVEWQQELLDIAEAQVLEANELSVLLQEKKELEED</sequence>
<evidence type="ECO:0000313" key="5">
    <source>
        <dbReference type="EMBL" id="HBH2618852.1"/>
    </source>
</evidence>
<evidence type="ECO:0000313" key="3">
    <source>
        <dbReference type="EMBL" id="CDT79344.1"/>
    </source>
</evidence>
<dbReference type="Proteomes" id="UP000878956">
    <property type="component" value="Unassembled WGS sequence"/>
</dbReference>
<dbReference type="GeneID" id="66353665"/>
<dbReference type="Proteomes" id="UP000189137">
    <property type="component" value="Unassembled WGS sequence"/>
</dbReference>
<dbReference type="Proteomes" id="UP000411588">
    <property type="component" value="Unassembled WGS sequence"/>
</dbReference>
<evidence type="ECO:0000313" key="4">
    <source>
        <dbReference type="EMBL" id="HBH1543900.1"/>
    </source>
</evidence>
<dbReference type="EMBL" id="LK932509">
    <property type="protein sequence ID" value="CDS86511.1"/>
    <property type="molecule type" value="Genomic_DNA"/>
</dbReference>
<evidence type="ECO:0000313" key="9">
    <source>
        <dbReference type="Proteomes" id="UP000189137"/>
    </source>
</evidence>
<evidence type="ECO:0000313" key="8">
    <source>
        <dbReference type="EMBL" id="VFD52979.1"/>
    </source>
</evidence>
<reference evidence="4" key="4">
    <citation type="submission" date="2021-06" db="EMBL/GenBank/DDBJ databases">
        <authorList>
            <consortium name="NCBI Pathogen Detection Project"/>
        </authorList>
    </citation>
    <scope>NUCLEOTIDE SEQUENCE</scope>
    <source>
        <strain evidence="5">Clostridioides</strain>
        <strain evidence="4">HN1000</strain>
    </source>
</reference>
<evidence type="ECO:0000313" key="2">
    <source>
        <dbReference type="EMBL" id="CDS86511.1"/>
    </source>
</evidence>
<accession>A0A031WEW7</accession>
<dbReference type="EMBL" id="FUPS01000001">
    <property type="protein sequence ID" value="SJR80959.1"/>
    <property type="molecule type" value="Genomic_DNA"/>
</dbReference>
<evidence type="ECO:0000313" key="7">
    <source>
        <dbReference type="EMBL" id="VFD31022.1"/>
    </source>
</evidence>
<dbReference type="Proteomes" id="UP000346772">
    <property type="component" value="Unassembled WGS sequence"/>
</dbReference>
<dbReference type="EMBL" id="DAEPXK010000051">
    <property type="protein sequence ID" value="HBH1543900.1"/>
    <property type="molecule type" value="Genomic_DNA"/>
</dbReference>
<evidence type="ECO:0000313" key="6">
    <source>
        <dbReference type="EMBL" id="SJR80959.1"/>
    </source>
</evidence>
<dbReference type="RefSeq" id="WP_003419369.1">
    <property type="nucleotide sequence ID" value="NZ_AP025558.1"/>
</dbReference>
<name>A0A031WEW7_CLODI</name>
<dbReference type="EMBL" id="CAADAN010000004">
    <property type="protein sequence ID" value="VFD31022.1"/>
    <property type="molecule type" value="Genomic_DNA"/>
</dbReference>
<dbReference type="AlphaFoldDB" id="A0A031WEW7"/>
<dbReference type="EMBL" id="CAADAT010000002">
    <property type="protein sequence ID" value="VFD52979.1"/>
    <property type="molecule type" value="Genomic_DNA"/>
</dbReference>
<proteinExistence type="predicted"/>
<dbReference type="PATRIC" id="fig|1496.1371.peg.2122"/>